<keyword evidence="4" id="KW-0808">Transferase</keyword>
<dbReference type="InterPro" id="IPR015424">
    <property type="entry name" value="PyrdxlP-dep_Trfase"/>
</dbReference>
<sequence length="405" mass="45477">MNIKKIREDFPILNQKFNNNELVYFDNAATTQKPQQVIDAVSDYYQKYNANVHRGLNFLSQKATDKYEEAHEKTAKFINAEGIKEIVFTKNASESLNLAAYSLGEKISSGDEILISVMEHHSNIVPWQMLAKRKKAKLNFVNITSDGRLDLDDFEKKLNKKTKIVALTKASNILGTINPLEKISKTVKDNGSYFVVDAAQSVPHTKTNVKKIDADLFAFSAHKMLGPTGIGVLYGKEEILKEMNPFLTGGDMISKVSLKEATWNKLPWKFEAGTPNIAGAIGFGEAIDYINKIGIENIEEHEKALLEFGLKKLKEIDKINLYGPEKEPRTGIISFNLKNVHPHDVAQILDENAIAIRSGNHCAQPLMEKLKVDGVARISFYLYNTKEEIEKFVNAIDQTKKVFGV</sequence>
<evidence type="ECO:0000313" key="8">
    <source>
        <dbReference type="EMBL" id="MAG18290.1"/>
    </source>
</evidence>
<organism evidence="8 9">
    <name type="scientific">Candidatus Iainarchaeum sp</name>
    <dbReference type="NCBI Taxonomy" id="3101447"/>
    <lineage>
        <taxon>Archaea</taxon>
        <taxon>Candidatus Iainarchaeota</taxon>
        <taxon>Candidatus Iainarchaeia</taxon>
        <taxon>Candidatus Iainarchaeales</taxon>
        <taxon>Candidatus Iainarchaeaceae</taxon>
        <taxon>Candidatus Iainarchaeum</taxon>
    </lineage>
</organism>
<evidence type="ECO:0000256" key="4">
    <source>
        <dbReference type="ARBA" id="ARBA00022679"/>
    </source>
</evidence>
<evidence type="ECO:0000256" key="3">
    <source>
        <dbReference type="ARBA" id="ARBA00012239"/>
    </source>
</evidence>
<dbReference type="NCBIfam" id="TIGR01979">
    <property type="entry name" value="sufS"/>
    <property type="match status" value="1"/>
</dbReference>
<comment type="caution">
    <text evidence="8">The sequence shown here is derived from an EMBL/GenBank/DDBJ whole genome shotgun (WGS) entry which is preliminary data.</text>
</comment>
<gene>
    <name evidence="8" type="ORF">CL944_02350</name>
</gene>
<dbReference type="GO" id="GO:0006534">
    <property type="term" value="P:cysteine metabolic process"/>
    <property type="evidence" value="ECO:0007669"/>
    <property type="project" value="InterPro"/>
</dbReference>
<dbReference type="Pfam" id="PF00266">
    <property type="entry name" value="Aminotran_5"/>
    <property type="match status" value="1"/>
</dbReference>
<dbReference type="InterPro" id="IPR015422">
    <property type="entry name" value="PyrdxlP-dep_Trfase_small"/>
</dbReference>
<evidence type="ECO:0000256" key="5">
    <source>
        <dbReference type="ARBA" id="ARBA00022898"/>
    </source>
</evidence>
<dbReference type="EC" id="2.8.1.7" evidence="3"/>
<dbReference type="InterPro" id="IPR000192">
    <property type="entry name" value="Aminotrans_V_dom"/>
</dbReference>
<comment type="cofactor">
    <cofactor evidence="1">
        <name>pyridoxal 5'-phosphate</name>
        <dbReference type="ChEBI" id="CHEBI:597326"/>
    </cofactor>
</comment>
<dbReference type="InterPro" id="IPR015421">
    <property type="entry name" value="PyrdxlP-dep_Trfase_major"/>
</dbReference>
<dbReference type="PANTHER" id="PTHR43586">
    <property type="entry name" value="CYSTEINE DESULFURASE"/>
    <property type="match status" value="1"/>
</dbReference>
<evidence type="ECO:0000256" key="2">
    <source>
        <dbReference type="ARBA" id="ARBA00010447"/>
    </source>
</evidence>
<dbReference type="PANTHER" id="PTHR43586:SF8">
    <property type="entry name" value="CYSTEINE DESULFURASE 1, CHLOROPLASTIC"/>
    <property type="match status" value="1"/>
</dbReference>
<dbReference type="InterPro" id="IPR016454">
    <property type="entry name" value="Cysteine_dSase"/>
</dbReference>
<dbReference type="PIRSF" id="PIRSF005572">
    <property type="entry name" value="NifS"/>
    <property type="match status" value="1"/>
</dbReference>
<evidence type="ECO:0000256" key="1">
    <source>
        <dbReference type="ARBA" id="ARBA00001933"/>
    </source>
</evidence>
<evidence type="ECO:0000313" key="9">
    <source>
        <dbReference type="Proteomes" id="UP000226712"/>
    </source>
</evidence>
<dbReference type="EMBL" id="NZBD01000015">
    <property type="protein sequence ID" value="MAG18290.1"/>
    <property type="molecule type" value="Genomic_DNA"/>
</dbReference>
<protein>
    <recommendedName>
        <fullName evidence="3">cysteine desulfurase</fullName>
        <ecNumber evidence="3">2.8.1.7</ecNumber>
    </recommendedName>
</protein>
<accession>A0A2D6LQ31</accession>
<name>A0A2D6LQ31_9ARCH</name>
<reference evidence="9" key="1">
    <citation type="submission" date="2017-09" db="EMBL/GenBank/DDBJ databases">
        <title>The Reconstruction of 2,631 Draft Metagenome-Assembled Genomes from the Global Oceans.</title>
        <authorList>
            <person name="Tully B.J."/>
            <person name="Graham E.D."/>
            <person name="Heidelberg J.F."/>
        </authorList>
    </citation>
    <scope>NUCLEOTIDE SEQUENCE [LARGE SCALE GENOMIC DNA]</scope>
</reference>
<evidence type="ECO:0000256" key="6">
    <source>
        <dbReference type="ARBA" id="ARBA00050776"/>
    </source>
</evidence>
<comment type="similarity">
    <text evidence="2">Belongs to the class-V pyridoxal-phosphate-dependent aminotransferase family. Csd subfamily.</text>
</comment>
<dbReference type="Proteomes" id="UP000226712">
    <property type="component" value="Unassembled WGS sequence"/>
</dbReference>
<keyword evidence="5" id="KW-0663">Pyridoxal phosphate</keyword>
<proteinExistence type="inferred from homology"/>
<dbReference type="Gene3D" id="3.40.640.10">
    <property type="entry name" value="Type I PLP-dependent aspartate aminotransferase-like (Major domain)"/>
    <property type="match status" value="1"/>
</dbReference>
<evidence type="ECO:0000259" key="7">
    <source>
        <dbReference type="Pfam" id="PF00266"/>
    </source>
</evidence>
<dbReference type="InterPro" id="IPR010970">
    <property type="entry name" value="Cys_dSase_SufS"/>
</dbReference>
<comment type="catalytic activity">
    <reaction evidence="6">
        <text>(sulfur carrier)-H + L-cysteine = (sulfur carrier)-SH + L-alanine</text>
        <dbReference type="Rhea" id="RHEA:43892"/>
        <dbReference type="Rhea" id="RHEA-COMP:14737"/>
        <dbReference type="Rhea" id="RHEA-COMP:14739"/>
        <dbReference type="ChEBI" id="CHEBI:29917"/>
        <dbReference type="ChEBI" id="CHEBI:35235"/>
        <dbReference type="ChEBI" id="CHEBI:57972"/>
        <dbReference type="ChEBI" id="CHEBI:64428"/>
        <dbReference type="EC" id="2.8.1.7"/>
    </reaction>
</comment>
<feature type="domain" description="Aminotransferase class V" evidence="7">
    <location>
        <begin position="23"/>
        <end position="392"/>
    </location>
</feature>
<dbReference type="CDD" id="cd06453">
    <property type="entry name" value="SufS_like"/>
    <property type="match status" value="1"/>
</dbReference>
<dbReference type="SUPFAM" id="SSF53383">
    <property type="entry name" value="PLP-dependent transferases"/>
    <property type="match status" value="1"/>
</dbReference>
<dbReference type="AlphaFoldDB" id="A0A2D6LQ31"/>
<dbReference type="Gene3D" id="3.90.1150.10">
    <property type="entry name" value="Aspartate Aminotransferase, domain 1"/>
    <property type="match status" value="1"/>
</dbReference>
<dbReference type="GO" id="GO:0030170">
    <property type="term" value="F:pyridoxal phosphate binding"/>
    <property type="evidence" value="ECO:0007669"/>
    <property type="project" value="InterPro"/>
</dbReference>
<dbReference type="GO" id="GO:0031071">
    <property type="term" value="F:cysteine desulfurase activity"/>
    <property type="evidence" value="ECO:0007669"/>
    <property type="project" value="UniProtKB-EC"/>
</dbReference>